<dbReference type="Proteomes" id="UP001302494">
    <property type="component" value="Chromosome"/>
</dbReference>
<feature type="transmembrane region" description="Helical" evidence="1">
    <location>
        <begin position="55"/>
        <end position="74"/>
    </location>
</feature>
<accession>A0AA96GPE7</accession>
<keyword evidence="1" id="KW-0812">Transmembrane</keyword>
<dbReference type="KEGG" id="nneo:PQG83_15905"/>
<proteinExistence type="predicted"/>
<reference evidence="2 3" key="1">
    <citation type="submission" date="2023-01" db="EMBL/GenBank/DDBJ databases">
        <title>Cultivation and genomic characterization of new, ubiquitous marine nitrite-oxidizing bacteria from the Nitrospirales.</title>
        <authorList>
            <person name="Mueller A.J."/>
            <person name="Daebeler A."/>
            <person name="Herbold C.W."/>
            <person name="Kirkegaard R.H."/>
            <person name="Daims H."/>
        </authorList>
    </citation>
    <scope>NUCLEOTIDE SEQUENCE [LARGE SCALE GENOMIC DNA]</scope>
    <source>
        <strain evidence="2 3">DK</strain>
    </source>
</reference>
<dbReference type="EMBL" id="CP116968">
    <property type="protein sequence ID" value="WNM61226.1"/>
    <property type="molecule type" value="Genomic_DNA"/>
</dbReference>
<gene>
    <name evidence="2" type="ORF">PQG83_15905</name>
</gene>
<dbReference type="AlphaFoldDB" id="A0AA96GPE7"/>
<evidence type="ECO:0000313" key="2">
    <source>
        <dbReference type="EMBL" id="WNM61226.1"/>
    </source>
</evidence>
<name>A0AA96GPE7_9BACT</name>
<dbReference type="RefSeq" id="WP_312743066.1">
    <property type="nucleotide sequence ID" value="NZ_CP116968.1"/>
</dbReference>
<evidence type="ECO:0000256" key="1">
    <source>
        <dbReference type="SAM" id="Phobius"/>
    </source>
</evidence>
<sequence>MEKGGVNTTTPNFKAGRFLLCHKVIFQAGLLSLRRIQKGVRTDEGNGVWRKRMKSCLGVLVLVLGVMGMVSNASSDIVRRTDRLFFAEPIPCHVYLKRKQSVESSPSYVPGSFFQVKVELLRMEPDVIRIKQVKIYIQGQMDRVGMQQHPEYAERLASALKSKEIEDRYKVLVLHVLETLEGPSPGEEIVISVDFRGIRGYQAMIAGKAKLYVLGYQGTDRKIYGITVDTQDLYERNDWFLTTLKQWVRWLLSECDNV</sequence>
<evidence type="ECO:0000313" key="3">
    <source>
        <dbReference type="Proteomes" id="UP001302494"/>
    </source>
</evidence>
<keyword evidence="1" id="KW-0472">Membrane</keyword>
<organism evidence="2 3">
    <name type="scientific">Candidatus Nitrospira neomarina</name>
    <dbReference type="NCBI Taxonomy" id="3020899"/>
    <lineage>
        <taxon>Bacteria</taxon>
        <taxon>Pseudomonadati</taxon>
        <taxon>Nitrospirota</taxon>
        <taxon>Nitrospiria</taxon>
        <taxon>Nitrospirales</taxon>
        <taxon>Nitrospiraceae</taxon>
        <taxon>Nitrospira</taxon>
    </lineage>
</organism>
<keyword evidence="3" id="KW-1185">Reference proteome</keyword>
<protein>
    <submittedName>
        <fullName evidence="2">Uncharacterized protein</fullName>
    </submittedName>
</protein>
<keyword evidence="1" id="KW-1133">Transmembrane helix</keyword>